<comment type="caution">
    <text evidence="2">The sequence shown here is derived from an EMBL/GenBank/DDBJ whole genome shotgun (WGS) entry which is preliminary data.</text>
</comment>
<name>A0A7J7G2C4_CAMSI</name>
<proteinExistence type="predicted"/>
<keyword evidence="3" id="KW-1185">Reference proteome</keyword>
<reference evidence="2 3" key="2">
    <citation type="submission" date="2020-07" db="EMBL/GenBank/DDBJ databases">
        <title>Genome assembly of wild tea tree DASZ reveals pedigree and selection history of tea varieties.</title>
        <authorList>
            <person name="Zhang W."/>
        </authorList>
    </citation>
    <scope>NUCLEOTIDE SEQUENCE [LARGE SCALE GENOMIC DNA]</scope>
    <source>
        <strain evidence="3">cv. G240</strain>
        <tissue evidence="2">Leaf</tissue>
    </source>
</reference>
<organism evidence="2 3">
    <name type="scientific">Camellia sinensis</name>
    <name type="common">Tea plant</name>
    <name type="synonym">Thea sinensis</name>
    <dbReference type="NCBI Taxonomy" id="4442"/>
    <lineage>
        <taxon>Eukaryota</taxon>
        <taxon>Viridiplantae</taxon>
        <taxon>Streptophyta</taxon>
        <taxon>Embryophyta</taxon>
        <taxon>Tracheophyta</taxon>
        <taxon>Spermatophyta</taxon>
        <taxon>Magnoliopsida</taxon>
        <taxon>eudicotyledons</taxon>
        <taxon>Gunneridae</taxon>
        <taxon>Pentapetalae</taxon>
        <taxon>asterids</taxon>
        <taxon>Ericales</taxon>
        <taxon>Theaceae</taxon>
        <taxon>Camellia</taxon>
    </lineage>
</organism>
<evidence type="ECO:0000313" key="2">
    <source>
        <dbReference type="EMBL" id="KAF5934880.1"/>
    </source>
</evidence>
<sequence length="306" mass="34042">MIANALDADGTFTAAQVSRKLKQLGLRVAQQKRPKAETHLKDEDVINFSAETAEHSDNETLLSLKKRSKNKKIERENKDMENQKIEGKVSQDSSEDEFPGSVSGDGHEQPSGMEVDDDGTLNRAVNAEAQAASISSEKQVGTIDANNLQHQQLHDELEDQLSDLGDDATPVTSQNVLKLSFELGKQIWKFRNLHTPLKRWSLRSSEEFKLPALLQTLGVSSSGRICAQATTLIFVPLPEQQSLSLSVKFMLLEVLQNFCKPLERPKFRSSGDSFYSIFGSSNRRVSIERKIQATSTFADFADRSSD</sequence>
<protein>
    <submittedName>
        <fullName evidence="2">Uncharacterized protein</fullName>
    </submittedName>
</protein>
<dbReference type="EMBL" id="JACBKZ010000013">
    <property type="protein sequence ID" value="KAF5934880.1"/>
    <property type="molecule type" value="Genomic_DNA"/>
</dbReference>
<evidence type="ECO:0000256" key="1">
    <source>
        <dbReference type="SAM" id="MobiDB-lite"/>
    </source>
</evidence>
<dbReference type="Proteomes" id="UP000593564">
    <property type="component" value="Unassembled WGS sequence"/>
</dbReference>
<feature type="compositionally biased region" description="Basic and acidic residues" evidence="1">
    <location>
        <begin position="71"/>
        <end position="89"/>
    </location>
</feature>
<dbReference type="AlphaFoldDB" id="A0A7J7G2C4"/>
<reference evidence="3" key="1">
    <citation type="journal article" date="2020" name="Nat. Commun.">
        <title>Genome assembly of wild tea tree DASZ reveals pedigree and selection history of tea varieties.</title>
        <authorList>
            <person name="Zhang W."/>
            <person name="Zhang Y."/>
            <person name="Qiu H."/>
            <person name="Guo Y."/>
            <person name="Wan H."/>
            <person name="Zhang X."/>
            <person name="Scossa F."/>
            <person name="Alseekh S."/>
            <person name="Zhang Q."/>
            <person name="Wang P."/>
            <person name="Xu L."/>
            <person name="Schmidt M.H."/>
            <person name="Jia X."/>
            <person name="Li D."/>
            <person name="Zhu A."/>
            <person name="Guo F."/>
            <person name="Chen W."/>
            <person name="Ni D."/>
            <person name="Usadel B."/>
            <person name="Fernie A.R."/>
            <person name="Wen W."/>
        </authorList>
    </citation>
    <scope>NUCLEOTIDE SEQUENCE [LARGE SCALE GENOMIC DNA]</scope>
    <source>
        <strain evidence="3">cv. G240</strain>
    </source>
</reference>
<gene>
    <name evidence="2" type="ORF">HYC85_026009</name>
</gene>
<evidence type="ECO:0000313" key="3">
    <source>
        <dbReference type="Proteomes" id="UP000593564"/>
    </source>
</evidence>
<accession>A0A7J7G2C4</accession>
<feature type="region of interest" description="Disordered" evidence="1">
    <location>
        <begin position="51"/>
        <end position="118"/>
    </location>
</feature>